<dbReference type="OMA" id="MGQERNI"/>
<keyword evidence="2 3" id="KW-0349">Heme</keyword>
<keyword evidence="3" id="KW-0560">Oxidoreductase</keyword>
<feature type="compositionally biased region" description="Polar residues" evidence="4">
    <location>
        <begin position="1"/>
        <end position="12"/>
    </location>
</feature>
<dbReference type="PRINTS" id="PR00385">
    <property type="entry name" value="P450"/>
</dbReference>
<dbReference type="SMR" id="A0A0R0JPH9"/>
<dbReference type="PANTHER" id="PTHR47950:SF12">
    <property type="entry name" value="CYTOCHROME P450 76AD1-LIKE"/>
    <property type="match status" value="1"/>
</dbReference>
<proteinExistence type="inferred from homology"/>
<feature type="region of interest" description="Disordered" evidence="4">
    <location>
        <begin position="1"/>
        <end position="26"/>
    </location>
</feature>
<dbReference type="InterPro" id="IPR002401">
    <property type="entry name" value="Cyt_P450_E_grp-I"/>
</dbReference>
<dbReference type="Gene3D" id="1.10.630.10">
    <property type="entry name" value="Cytochrome P450"/>
    <property type="match status" value="1"/>
</dbReference>
<evidence type="ECO:0000256" key="3">
    <source>
        <dbReference type="RuleBase" id="RU000461"/>
    </source>
</evidence>
<dbReference type="PANTHER" id="PTHR47950">
    <property type="entry name" value="CYTOCHROME P450, FAMILY 76, SUBFAMILY C, POLYPEPTIDE 5-RELATED"/>
    <property type="match status" value="1"/>
</dbReference>
<evidence type="ECO:0008006" key="8">
    <source>
        <dbReference type="Google" id="ProtNLM"/>
    </source>
</evidence>
<dbReference type="Gramene" id="KRH54674">
    <property type="protein sequence ID" value="KRH54674"/>
    <property type="gene ID" value="GLYMA_06G202400"/>
</dbReference>
<organism evidence="5">
    <name type="scientific">Glycine max</name>
    <name type="common">Soybean</name>
    <name type="synonym">Glycine hispida</name>
    <dbReference type="NCBI Taxonomy" id="3847"/>
    <lineage>
        <taxon>Eukaryota</taxon>
        <taxon>Viridiplantae</taxon>
        <taxon>Streptophyta</taxon>
        <taxon>Embryophyta</taxon>
        <taxon>Tracheophyta</taxon>
        <taxon>Spermatophyta</taxon>
        <taxon>Magnoliopsida</taxon>
        <taxon>eudicotyledons</taxon>
        <taxon>Gunneridae</taxon>
        <taxon>Pentapetalae</taxon>
        <taxon>rosids</taxon>
        <taxon>fabids</taxon>
        <taxon>Fabales</taxon>
        <taxon>Fabaceae</taxon>
        <taxon>Papilionoideae</taxon>
        <taxon>50 kb inversion clade</taxon>
        <taxon>NPAAA clade</taxon>
        <taxon>indigoferoid/millettioid clade</taxon>
        <taxon>Phaseoleae</taxon>
        <taxon>Glycine</taxon>
        <taxon>Glycine subgen. Soja</taxon>
    </lineage>
</organism>
<keyword evidence="2 3" id="KW-0479">Metal-binding</keyword>
<reference evidence="5" key="3">
    <citation type="submission" date="2018-07" db="EMBL/GenBank/DDBJ databases">
        <title>WGS assembly of Glycine max.</title>
        <authorList>
            <person name="Schmutz J."/>
            <person name="Cannon S."/>
            <person name="Schlueter J."/>
            <person name="Ma J."/>
            <person name="Mitros T."/>
            <person name="Nelson W."/>
            <person name="Hyten D."/>
            <person name="Song Q."/>
            <person name="Thelen J."/>
            <person name="Cheng J."/>
            <person name="Xu D."/>
            <person name="Hellsten U."/>
            <person name="May G."/>
            <person name="Yu Y."/>
            <person name="Sakurai T."/>
            <person name="Umezawa T."/>
            <person name="Bhattacharyya M."/>
            <person name="Sandhu D."/>
            <person name="Valliyodan B."/>
            <person name="Lindquist E."/>
            <person name="Peto M."/>
            <person name="Grant D."/>
            <person name="Shu S."/>
            <person name="Goodstein D."/>
            <person name="Barry K."/>
            <person name="Futrell-Griggs M."/>
            <person name="Abernathy B."/>
            <person name="Du J."/>
            <person name="Tian Z."/>
            <person name="Zhu L."/>
            <person name="Gill N."/>
            <person name="Joshi T."/>
            <person name="Libault M."/>
            <person name="Sethuraman A."/>
            <person name="Zhang X."/>
            <person name="Shinozaki K."/>
            <person name="Nguyen H."/>
            <person name="Wing R."/>
            <person name="Cregan P."/>
            <person name="Specht J."/>
            <person name="Grimwood J."/>
            <person name="Rokhsar D."/>
            <person name="Stacey G."/>
            <person name="Shoemaker R."/>
            <person name="Jackson S."/>
        </authorList>
    </citation>
    <scope>NUCLEOTIDE SEQUENCE</scope>
    <source>
        <tissue evidence="5">Callus</tissue>
    </source>
</reference>
<dbReference type="AlphaFoldDB" id="A0A0R0JPH9"/>
<evidence type="ECO:0000256" key="1">
    <source>
        <dbReference type="ARBA" id="ARBA00010617"/>
    </source>
</evidence>
<dbReference type="Proteomes" id="UP000008827">
    <property type="component" value="Chromosome 6"/>
</dbReference>
<dbReference type="GO" id="GO:0005506">
    <property type="term" value="F:iron ion binding"/>
    <property type="evidence" value="ECO:0007669"/>
    <property type="project" value="InterPro"/>
</dbReference>
<keyword evidence="3" id="KW-0503">Monooxygenase</keyword>
<evidence type="ECO:0000256" key="4">
    <source>
        <dbReference type="SAM" id="MobiDB-lite"/>
    </source>
</evidence>
<dbReference type="EMBL" id="CM000839">
    <property type="protein sequence ID" value="KRH54674.1"/>
    <property type="molecule type" value="Genomic_DNA"/>
</dbReference>
<evidence type="ECO:0000256" key="2">
    <source>
        <dbReference type="PIRSR" id="PIRSR602401-1"/>
    </source>
</evidence>
<reference evidence="6" key="2">
    <citation type="submission" date="2018-02" db="UniProtKB">
        <authorList>
            <consortium name="EnsemblPlants"/>
        </authorList>
    </citation>
    <scope>IDENTIFICATION</scope>
    <source>
        <strain evidence="6">Williams 82</strain>
    </source>
</reference>
<feature type="binding site" description="axial binding residue" evidence="2">
    <location>
        <position position="142"/>
    </location>
    <ligand>
        <name>heme</name>
        <dbReference type="ChEBI" id="CHEBI:30413"/>
    </ligand>
    <ligandPart>
        <name>Fe</name>
        <dbReference type="ChEBI" id="CHEBI:18248"/>
    </ligandPart>
</feature>
<dbReference type="InterPro" id="IPR017972">
    <property type="entry name" value="Cyt_P450_CS"/>
</dbReference>
<dbReference type="SUPFAM" id="SSF48264">
    <property type="entry name" value="Cytochrome P450"/>
    <property type="match status" value="1"/>
</dbReference>
<comment type="cofactor">
    <cofactor evidence="2">
        <name>heme</name>
        <dbReference type="ChEBI" id="CHEBI:30413"/>
    </cofactor>
</comment>
<dbReference type="Pfam" id="PF00067">
    <property type="entry name" value="p450"/>
    <property type="match status" value="1"/>
</dbReference>
<name>A0A0R0JPH9_SOYBN</name>
<dbReference type="GO" id="GO:0016705">
    <property type="term" value="F:oxidoreductase activity, acting on paired donors, with incorporation or reduction of molecular oxygen"/>
    <property type="evidence" value="ECO:0007669"/>
    <property type="project" value="InterPro"/>
</dbReference>
<dbReference type="STRING" id="3847.A0A0R0JPH9"/>
<dbReference type="InParanoid" id="A0A0R0JPH9"/>
<comment type="similarity">
    <text evidence="1 3">Belongs to the cytochrome P450 family.</text>
</comment>
<dbReference type="GO" id="GO:0004497">
    <property type="term" value="F:monooxygenase activity"/>
    <property type="evidence" value="ECO:0007669"/>
    <property type="project" value="UniProtKB-KW"/>
</dbReference>
<protein>
    <recommendedName>
        <fullName evidence="8">Cytochrome P450</fullName>
    </recommendedName>
</protein>
<dbReference type="GO" id="GO:0020037">
    <property type="term" value="F:heme binding"/>
    <property type="evidence" value="ECO:0007669"/>
    <property type="project" value="InterPro"/>
</dbReference>
<evidence type="ECO:0000313" key="5">
    <source>
        <dbReference type="EMBL" id="KRH54674.1"/>
    </source>
</evidence>
<dbReference type="EnsemblPlants" id="KRH54674">
    <property type="protein sequence ID" value="KRH54674"/>
    <property type="gene ID" value="GLYMA_06G202400"/>
</dbReference>
<dbReference type="InterPro" id="IPR036396">
    <property type="entry name" value="Cyt_P450_sf"/>
</dbReference>
<reference evidence="5 6" key="1">
    <citation type="journal article" date="2010" name="Nature">
        <title>Genome sequence of the palaeopolyploid soybean.</title>
        <authorList>
            <person name="Schmutz J."/>
            <person name="Cannon S.B."/>
            <person name="Schlueter J."/>
            <person name="Ma J."/>
            <person name="Mitros T."/>
            <person name="Nelson W."/>
            <person name="Hyten D.L."/>
            <person name="Song Q."/>
            <person name="Thelen J.J."/>
            <person name="Cheng J."/>
            <person name="Xu D."/>
            <person name="Hellsten U."/>
            <person name="May G.D."/>
            <person name="Yu Y."/>
            <person name="Sakurai T."/>
            <person name="Umezawa T."/>
            <person name="Bhattacharyya M.K."/>
            <person name="Sandhu D."/>
            <person name="Valliyodan B."/>
            <person name="Lindquist E."/>
            <person name="Peto M."/>
            <person name="Grant D."/>
            <person name="Shu S."/>
            <person name="Goodstein D."/>
            <person name="Barry K."/>
            <person name="Futrell-Griggs M."/>
            <person name="Abernathy B."/>
            <person name="Du J."/>
            <person name="Tian Z."/>
            <person name="Zhu L."/>
            <person name="Gill N."/>
            <person name="Joshi T."/>
            <person name="Libault M."/>
            <person name="Sethuraman A."/>
            <person name="Zhang X.-C."/>
            <person name="Shinozaki K."/>
            <person name="Nguyen H.T."/>
            <person name="Wing R.A."/>
            <person name="Cregan P."/>
            <person name="Specht J."/>
            <person name="Grimwood J."/>
            <person name="Rokhsar D."/>
            <person name="Stacey G."/>
            <person name="Shoemaker R.C."/>
            <person name="Jackson S.A."/>
        </authorList>
    </citation>
    <scope>NUCLEOTIDE SEQUENCE</scope>
    <source>
        <strain evidence="6">cv. Williams 82</strain>
        <tissue evidence="5">Callus</tissue>
    </source>
</reference>
<dbReference type="PROSITE" id="PS00086">
    <property type="entry name" value="CYTOCHROME_P450"/>
    <property type="match status" value="1"/>
</dbReference>
<evidence type="ECO:0000313" key="6">
    <source>
        <dbReference type="EnsemblPlants" id="KRH54674"/>
    </source>
</evidence>
<gene>
    <name evidence="5" type="ORF">GLYMA_06G202400</name>
</gene>
<sequence length="179" mass="20472">MEMSSMPTTKATNGGGAEKEPRGTKKMKAKVILAQVQQEIDTTMGQERNIKEEDLTHLPHLQVMIKETFRLYPSTPFSLPHVATESCKIFRYHIPKARDPNEWVDPLEFRPERFLQDDEKAKVDIRGNDFEVIPFGAGRRICVGLSLGLRMVQLLTATLVHSFNWELEHGLNPKKLNMD</sequence>
<keyword evidence="7" id="KW-1185">Reference proteome</keyword>
<evidence type="ECO:0000313" key="7">
    <source>
        <dbReference type="Proteomes" id="UP000008827"/>
    </source>
</evidence>
<keyword evidence="2 3" id="KW-0408">Iron</keyword>
<accession>A0A0R0JPH9</accession>
<dbReference type="PRINTS" id="PR00463">
    <property type="entry name" value="EP450I"/>
</dbReference>
<dbReference type="InterPro" id="IPR001128">
    <property type="entry name" value="Cyt_P450"/>
</dbReference>